<dbReference type="PANTHER" id="PTHR24136:SF15">
    <property type="entry name" value="ANK_REP_REGION DOMAIN-CONTAINING PROTEIN"/>
    <property type="match status" value="1"/>
</dbReference>
<reference evidence="3 4" key="1">
    <citation type="submission" date="2015-11" db="EMBL/GenBank/DDBJ databases">
        <title>Genomic analysis of 38 Legionella species identifies large and diverse effector repertoires.</title>
        <authorList>
            <person name="Burstein D."/>
            <person name="Amaro F."/>
            <person name="Zusman T."/>
            <person name="Lifshitz Z."/>
            <person name="Cohen O."/>
            <person name="Gilbert J.A."/>
            <person name="Pupko T."/>
            <person name="Shuman H.A."/>
            <person name="Segal G."/>
        </authorList>
    </citation>
    <scope>NUCLEOTIDE SEQUENCE [LARGE SCALE GENOMIC DNA]</scope>
    <source>
        <strain evidence="3 4">Mt.St.Helens-9</strain>
    </source>
</reference>
<sequence>MEYYKKVEQAVAGGNAAFIRFIEQQMDQDEDVLHKSFRLKNGSYSTLLNFLILKHDPVQDMDLTTHISYLITKGANVGLDEPLHLALKENKLVLVHAILDAWLLRVQPRRDESSVHYHPSANVLFPSVNGRRENQTLLAGAIMAGDIDCLNRFIEIGANIHLASPVSLGDTKRDAQPLHLAVLENFGPGVRVLVENGAQVDNLFGTSRKSVLHIAAAMGCVDALDTLLEVGGEELFALLDKEDRKGHRPIDNFCQRLQENKDTREMIRGIAMLLCHGAMPPRDEKWCHLLRDHRRELVSQVSAYVEKFPQLTPNFIRAAHDKNNPLHNIVYNAHTVSQSARHFVGKPDGIAFELEKLVIHAHENGAEFTEEELRFADFASRYDTAYKSAFFANRWSAMRWKISAGEYTNWGDVENYQHEHRRENTRTGRIVGEMFRPVEPVHTDLEFHEDESPSMIPQ</sequence>
<keyword evidence="1" id="KW-0677">Repeat</keyword>
<dbReference type="InterPro" id="IPR002110">
    <property type="entry name" value="Ankyrin_rpt"/>
</dbReference>
<dbReference type="PANTHER" id="PTHR24136">
    <property type="entry name" value="SOWAH (DROSOPHILA) HOMOLOG"/>
    <property type="match status" value="1"/>
</dbReference>
<evidence type="ECO:0000256" key="2">
    <source>
        <dbReference type="ARBA" id="ARBA00023043"/>
    </source>
</evidence>
<name>A0A0W0ZAW1_LEGSP</name>
<keyword evidence="4" id="KW-1185">Reference proteome</keyword>
<comment type="caution">
    <text evidence="3">The sequence shown here is derived from an EMBL/GenBank/DDBJ whole genome shotgun (WGS) entry which is preliminary data.</text>
</comment>
<evidence type="ECO:0000256" key="1">
    <source>
        <dbReference type="ARBA" id="ARBA00022737"/>
    </source>
</evidence>
<dbReference type="SUPFAM" id="SSF48403">
    <property type="entry name" value="Ankyrin repeat"/>
    <property type="match status" value="1"/>
</dbReference>
<dbReference type="InterPro" id="IPR036770">
    <property type="entry name" value="Ankyrin_rpt-contain_sf"/>
</dbReference>
<dbReference type="PATRIC" id="fig|452.5.peg.346"/>
<accession>A0A0W0ZAW1</accession>
<dbReference type="OrthoDB" id="5634323at2"/>
<dbReference type="STRING" id="452.Lspi_0313"/>
<dbReference type="GO" id="GO:0016567">
    <property type="term" value="P:protein ubiquitination"/>
    <property type="evidence" value="ECO:0007669"/>
    <property type="project" value="TreeGrafter"/>
</dbReference>
<dbReference type="Gene3D" id="1.25.40.20">
    <property type="entry name" value="Ankyrin repeat-containing domain"/>
    <property type="match status" value="1"/>
</dbReference>
<dbReference type="NCBIfam" id="NF043019">
    <property type="entry name" value="T4SS_AnkC"/>
    <property type="match status" value="1"/>
</dbReference>
<proteinExistence type="predicted"/>
<evidence type="ECO:0000313" key="3">
    <source>
        <dbReference type="EMBL" id="KTD65894.1"/>
    </source>
</evidence>
<dbReference type="GO" id="GO:0045732">
    <property type="term" value="P:positive regulation of protein catabolic process"/>
    <property type="evidence" value="ECO:0007669"/>
    <property type="project" value="TreeGrafter"/>
</dbReference>
<gene>
    <name evidence="3" type="ORF">Lspi_0313</name>
</gene>
<dbReference type="SMART" id="SM00248">
    <property type="entry name" value="ANK"/>
    <property type="match status" value="3"/>
</dbReference>
<dbReference type="Pfam" id="PF12796">
    <property type="entry name" value="Ank_2"/>
    <property type="match status" value="1"/>
</dbReference>
<dbReference type="RefSeq" id="WP_058482260.1">
    <property type="nucleotide sequence ID" value="NZ_CAAAII010000011.1"/>
</dbReference>
<keyword evidence="2" id="KW-0040">ANK repeat</keyword>
<organism evidence="3 4">
    <name type="scientific">Legionella spiritensis</name>
    <dbReference type="NCBI Taxonomy" id="452"/>
    <lineage>
        <taxon>Bacteria</taxon>
        <taxon>Pseudomonadati</taxon>
        <taxon>Pseudomonadota</taxon>
        <taxon>Gammaproteobacteria</taxon>
        <taxon>Legionellales</taxon>
        <taxon>Legionellaceae</taxon>
        <taxon>Legionella</taxon>
    </lineage>
</organism>
<protein>
    <submittedName>
        <fullName evidence="3">Ankyrin repeat-containing protein</fullName>
    </submittedName>
</protein>
<dbReference type="EMBL" id="LNYX01000004">
    <property type="protein sequence ID" value="KTD65894.1"/>
    <property type="molecule type" value="Genomic_DNA"/>
</dbReference>
<dbReference type="Proteomes" id="UP000054877">
    <property type="component" value="Unassembled WGS sequence"/>
</dbReference>
<dbReference type="AlphaFoldDB" id="A0A0W0ZAW1"/>
<evidence type="ECO:0000313" key="4">
    <source>
        <dbReference type="Proteomes" id="UP000054877"/>
    </source>
</evidence>
<dbReference type="InterPro" id="IPR051573">
    <property type="entry name" value="Ankyrin-SOCS_box_domain"/>
</dbReference>